<evidence type="ECO:0000256" key="6">
    <source>
        <dbReference type="ARBA" id="ARBA00022553"/>
    </source>
</evidence>
<evidence type="ECO:0000256" key="4">
    <source>
        <dbReference type="ARBA" id="ARBA00022475"/>
    </source>
</evidence>
<name>A0A0A1W882_9SPHN</name>
<dbReference type="InterPro" id="IPR003661">
    <property type="entry name" value="HisK_dim/P_dom"/>
</dbReference>
<dbReference type="PRINTS" id="PR00344">
    <property type="entry name" value="BCTRLSENSOR"/>
</dbReference>
<comment type="subcellular location">
    <subcellularLocation>
        <location evidence="2">Cell inner membrane</location>
        <topology evidence="2">Multi-pass membrane protein</topology>
    </subcellularLocation>
</comment>
<evidence type="ECO:0000256" key="5">
    <source>
        <dbReference type="ARBA" id="ARBA00022519"/>
    </source>
</evidence>
<keyword evidence="5" id="KW-0997">Cell inner membrane</keyword>
<dbReference type="GO" id="GO:0005886">
    <property type="term" value="C:plasma membrane"/>
    <property type="evidence" value="ECO:0007669"/>
    <property type="project" value="UniProtKB-SubCell"/>
</dbReference>
<dbReference type="SUPFAM" id="SSF55874">
    <property type="entry name" value="ATPase domain of HSP90 chaperone/DNA topoisomerase II/histidine kinase"/>
    <property type="match status" value="1"/>
</dbReference>
<evidence type="ECO:0000313" key="19">
    <source>
        <dbReference type="Proteomes" id="UP000032305"/>
    </source>
</evidence>
<dbReference type="PANTHER" id="PTHR44936:SF5">
    <property type="entry name" value="SENSOR HISTIDINE KINASE ENVZ"/>
    <property type="match status" value="1"/>
</dbReference>
<evidence type="ECO:0000256" key="12">
    <source>
        <dbReference type="ARBA" id="ARBA00022989"/>
    </source>
</evidence>
<dbReference type="Pfam" id="PF00672">
    <property type="entry name" value="HAMP"/>
    <property type="match status" value="1"/>
</dbReference>
<dbReference type="PANTHER" id="PTHR44936">
    <property type="entry name" value="SENSOR PROTEIN CREC"/>
    <property type="match status" value="1"/>
</dbReference>
<keyword evidence="11" id="KW-0067">ATP-binding</keyword>
<evidence type="ECO:0000256" key="2">
    <source>
        <dbReference type="ARBA" id="ARBA00004429"/>
    </source>
</evidence>
<feature type="domain" description="Histidine kinase" evidence="16">
    <location>
        <begin position="241"/>
        <end position="441"/>
    </location>
</feature>
<protein>
    <recommendedName>
        <fullName evidence="3">histidine kinase</fullName>
        <ecNumber evidence="3">2.7.13.3</ecNumber>
    </recommendedName>
</protein>
<dbReference type="Proteomes" id="UP000032305">
    <property type="component" value="Unassembled WGS sequence"/>
</dbReference>
<dbReference type="EC" id="2.7.13.3" evidence="3"/>
<keyword evidence="4" id="KW-1003">Cell membrane</keyword>
<reference evidence="18 19" key="1">
    <citation type="submission" date="2014-11" db="EMBL/GenBank/DDBJ databases">
        <title>Whole genome shotgun sequence of Sphingomonas parapaucimobilis NBRC 15100.</title>
        <authorList>
            <person name="Katano-Makiyama Y."/>
            <person name="Hosoyama A."/>
            <person name="Hashimoto M."/>
            <person name="Hosoyama Y."/>
            <person name="Noguchi M."/>
            <person name="Numata M."/>
            <person name="Tsuchikane K."/>
            <person name="Hirakata S."/>
            <person name="Uohara A."/>
            <person name="Shimodaira J."/>
            <person name="Ohji S."/>
            <person name="Ichikawa N."/>
            <person name="Kimura A."/>
            <person name="Yamazoe A."/>
            <person name="Fujita N."/>
        </authorList>
    </citation>
    <scope>NUCLEOTIDE SEQUENCE [LARGE SCALE GENOMIC DNA]</scope>
    <source>
        <strain evidence="18 19">NBRC 15100</strain>
    </source>
</reference>
<proteinExistence type="predicted"/>
<evidence type="ECO:0000256" key="1">
    <source>
        <dbReference type="ARBA" id="ARBA00000085"/>
    </source>
</evidence>
<keyword evidence="19" id="KW-1185">Reference proteome</keyword>
<accession>A0A0A1W882</accession>
<evidence type="ECO:0000259" key="16">
    <source>
        <dbReference type="PROSITE" id="PS50109"/>
    </source>
</evidence>
<dbReference type="SMART" id="SM00304">
    <property type="entry name" value="HAMP"/>
    <property type="match status" value="1"/>
</dbReference>
<organism evidence="18 19">
    <name type="scientific">Sphingomonas parapaucimobilis NBRC 15100</name>
    <dbReference type="NCBI Taxonomy" id="1219049"/>
    <lineage>
        <taxon>Bacteria</taxon>
        <taxon>Pseudomonadati</taxon>
        <taxon>Pseudomonadota</taxon>
        <taxon>Alphaproteobacteria</taxon>
        <taxon>Sphingomonadales</taxon>
        <taxon>Sphingomonadaceae</taxon>
        <taxon>Sphingomonas</taxon>
    </lineage>
</organism>
<dbReference type="Pfam" id="PF00512">
    <property type="entry name" value="HisKA"/>
    <property type="match status" value="1"/>
</dbReference>
<dbReference type="Pfam" id="PF02518">
    <property type="entry name" value="HATPase_c"/>
    <property type="match status" value="1"/>
</dbReference>
<dbReference type="Gene3D" id="3.30.565.10">
    <property type="entry name" value="Histidine kinase-like ATPase, C-terminal domain"/>
    <property type="match status" value="1"/>
</dbReference>
<feature type="transmembrane region" description="Helical" evidence="15">
    <location>
        <begin position="12"/>
        <end position="31"/>
    </location>
</feature>
<sequence length="442" mass="48312">MIRPSVGLLGRIVAILLLAVTIEFAVSTYLYERASHVLVRDDEARRLAGHLIVARRVLNERPAGERPEVAGELTTDRYIVSWSSSAPPRPKIAPAMDSMQRQIVDWEPSLAATDIHLRLTSPGRTSVVSGDLRLDDGSLLSFRMREGVRTLDLALGRVLLALIPAIALMLLSGALIGRILHPLRMLARAADKLGRGQGGQGAALIVPERGPGEVRHVTRAFNRMQARIGRLIDERTRALAAVGHDLRTPLARLRLRADSIRDDEVREAIGTDIEEMEAMVSSLLAFLGGDGDVEQPELTDLAILCANLADDAADHGRDVRYVGPDHFDCRLRRFGMKRALTNLVENALHYGEHAVITLRADPGDDVRIRVEDDGPGIPDESLELVLEPFVRLDTARRRDTVGFGLGLSIVARVVAAEGGELTLANRPEGGLCAEIRLPHCRT</sequence>
<keyword evidence="8 15" id="KW-0812">Transmembrane</keyword>
<evidence type="ECO:0000256" key="3">
    <source>
        <dbReference type="ARBA" id="ARBA00012438"/>
    </source>
</evidence>
<dbReference type="InterPro" id="IPR036890">
    <property type="entry name" value="HATPase_C_sf"/>
</dbReference>
<dbReference type="InterPro" id="IPR003594">
    <property type="entry name" value="HATPase_dom"/>
</dbReference>
<evidence type="ECO:0000259" key="17">
    <source>
        <dbReference type="PROSITE" id="PS50885"/>
    </source>
</evidence>
<dbReference type="InterPro" id="IPR004358">
    <property type="entry name" value="Sig_transdc_His_kin-like_C"/>
</dbReference>
<keyword evidence="6" id="KW-0597">Phosphoprotein</keyword>
<dbReference type="EMBL" id="BBPI01000068">
    <property type="protein sequence ID" value="GAM01670.1"/>
    <property type="molecule type" value="Genomic_DNA"/>
</dbReference>
<dbReference type="AlphaFoldDB" id="A0A0A1W882"/>
<dbReference type="RefSeq" id="WP_042488781.1">
    <property type="nucleotide sequence ID" value="NZ_BBPI01000068.1"/>
</dbReference>
<comment type="caution">
    <text evidence="18">The sequence shown here is derived from an EMBL/GenBank/DDBJ whole genome shotgun (WGS) entry which is preliminary data.</text>
</comment>
<dbReference type="CDD" id="cd00082">
    <property type="entry name" value="HisKA"/>
    <property type="match status" value="1"/>
</dbReference>
<evidence type="ECO:0000256" key="11">
    <source>
        <dbReference type="ARBA" id="ARBA00022840"/>
    </source>
</evidence>
<gene>
    <name evidence="18" type="ORF">SP5_068_00380</name>
</gene>
<dbReference type="OrthoDB" id="9804645at2"/>
<dbReference type="InterPro" id="IPR005467">
    <property type="entry name" value="His_kinase_dom"/>
</dbReference>
<evidence type="ECO:0000256" key="8">
    <source>
        <dbReference type="ARBA" id="ARBA00022692"/>
    </source>
</evidence>
<dbReference type="Gene3D" id="1.10.287.130">
    <property type="match status" value="1"/>
</dbReference>
<evidence type="ECO:0000256" key="10">
    <source>
        <dbReference type="ARBA" id="ARBA00022777"/>
    </source>
</evidence>
<evidence type="ECO:0000256" key="15">
    <source>
        <dbReference type="SAM" id="Phobius"/>
    </source>
</evidence>
<keyword evidence="13" id="KW-0902">Two-component regulatory system</keyword>
<keyword evidence="7" id="KW-0808">Transferase</keyword>
<keyword evidence="12 15" id="KW-1133">Transmembrane helix</keyword>
<dbReference type="InterPro" id="IPR003660">
    <property type="entry name" value="HAMP_dom"/>
</dbReference>
<dbReference type="GO" id="GO:0005524">
    <property type="term" value="F:ATP binding"/>
    <property type="evidence" value="ECO:0007669"/>
    <property type="project" value="UniProtKB-KW"/>
</dbReference>
<dbReference type="SMART" id="SM00387">
    <property type="entry name" value="HATPase_c"/>
    <property type="match status" value="1"/>
</dbReference>
<dbReference type="eggNOG" id="COG2205">
    <property type="taxonomic scope" value="Bacteria"/>
</dbReference>
<dbReference type="InterPro" id="IPR036097">
    <property type="entry name" value="HisK_dim/P_sf"/>
</dbReference>
<feature type="domain" description="HAMP" evidence="17">
    <location>
        <begin position="177"/>
        <end position="233"/>
    </location>
</feature>
<dbReference type="InterPro" id="IPR050980">
    <property type="entry name" value="2C_sensor_his_kinase"/>
</dbReference>
<dbReference type="GO" id="GO:0000155">
    <property type="term" value="F:phosphorelay sensor kinase activity"/>
    <property type="evidence" value="ECO:0007669"/>
    <property type="project" value="InterPro"/>
</dbReference>
<dbReference type="SUPFAM" id="SSF47384">
    <property type="entry name" value="Homodimeric domain of signal transducing histidine kinase"/>
    <property type="match status" value="1"/>
</dbReference>
<dbReference type="PROSITE" id="PS50109">
    <property type="entry name" value="HIS_KIN"/>
    <property type="match status" value="1"/>
</dbReference>
<dbReference type="PROSITE" id="PS50885">
    <property type="entry name" value="HAMP"/>
    <property type="match status" value="1"/>
</dbReference>
<evidence type="ECO:0000313" key="18">
    <source>
        <dbReference type="EMBL" id="GAM01670.1"/>
    </source>
</evidence>
<evidence type="ECO:0000256" key="9">
    <source>
        <dbReference type="ARBA" id="ARBA00022741"/>
    </source>
</evidence>
<evidence type="ECO:0000256" key="13">
    <source>
        <dbReference type="ARBA" id="ARBA00023012"/>
    </source>
</evidence>
<dbReference type="CDD" id="cd00075">
    <property type="entry name" value="HATPase"/>
    <property type="match status" value="1"/>
</dbReference>
<comment type="catalytic activity">
    <reaction evidence="1">
        <text>ATP + protein L-histidine = ADP + protein N-phospho-L-histidine.</text>
        <dbReference type="EC" id="2.7.13.3"/>
    </reaction>
</comment>
<keyword evidence="9" id="KW-0547">Nucleotide-binding</keyword>
<keyword evidence="14 15" id="KW-0472">Membrane</keyword>
<evidence type="ECO:0000256" key="14">
    <source>
        <dbReference type="ARBA" id="ARBA00023136"/>
    </source>
</evidence>
<feature type="transmembrane region" description="Helical" evidence="15">
    <location>
        <begin position="154"/>
        <end position="176"/>
    </location>
</feature>
<dbReference type="SMART" id="SM00388">
    <property type="entry name" value="HisKA"/>
    <property type="match status" value="1"/>
</dbReference>
<keyword evidence="10 18" id="KW-0418">Kinase</keyword>
<evidence type="ECO:0000256" key="7">
    <source>
        <dbReference type="ARBA" id="ARBA00022679"/>
    </source>
</evidence>